<dbReference type="Gene3D" id="3.30.70.1070">
    <property type="entry name" value="Sporulation related repeat"/>
    <property type="match status" value="1"/>
</dbReference>
<sequence>MARRSASQGSARRAPPKGATARRAPRQKERRSVPGWLWGLAGLMAGFALSQYLQETAPPLATVVPKPPSAQQAGQPQQAAESSGGKSQQASAPQEPRMPTFEFYTLLPESEVIAPKVEDVQSTPATTAVADVVEASAPASTATKKPAAPAPSESQASYMLQAASFKEAADAKRLAGRLQDFGLLAKITEVKAQGNQTWHRVQVGPYQDTRELNRAQDLMMTQGIEPLRIKLQN</sequence>
<comment type="caution">
    <text evidence="4">The sequence shown here is derived from an EMBL/GenBank/DDBJ whole genome shotgun (WGS) entry which is preliminary data.</text>
</comment>
<evidence type="ECO:0000313" key="5">
    <source>
        <dbReference type="Proteomes" id="UP000294489"/>
    </source>
</evidence>
<reference evidence="4 5" key="1">
    <citation type="submission" date="2019-03" db="EMBL/GenBank/DDBJ databases">
        <title>Freshwater and sediment microbial communities from various areas in North America, analyzing microbe dynamics in response to fracking.</title>
        <authorList>
            <person name="Lamendella R."/>
        </authorList>
    </citation>
    <scope>NUCLEOTIDE SEQUENCE [LARGE SCALE GENOMIC DNA]</scope>
    <source>
        <strain evidence="4 5">6_TX</strain>
    </source>
</reference>
<dbReference type="PANTHER" id="PTHR38687">
    <property type="entry name" value="CELL DIVISION PROTEIN DEDD-RELATED"/>
    <property type="match status" value="1"/>
</dbReference>
<gene>
    <name evidence="4" type="ORF">DFO67_11211</name>
</gene>
<dbReference type="SUPFAM" id="SSF110997">
    <property type="entry name" value="Sporulation related repeat"/>
    <property type="match status" value="1"/>
</dbReference>
<keyword evidence="2" id="KW-0812">Transmembrane</keyword>
<dbReference type="Proteomes" id="UP000294489">
    <property type="component" value="Unassembled WGS sequence"/>
</dbReference>
<evidence type="ECO:0000259" key="3">
    <source>
        <dbReference type="PROSITE" id="PS51724"/>
    </source>
</evidence>
<evidence type="ECO:0000256" key="1">
    <source>
        <dbReference type="SAM" id="MobiDB-lite"/>
    </source>
</evidence>
<name>A0A4R8FW78_9GAMM</name>
<dbReference type="GO" id="GO:0030428">
    <property type="term" value="C:cell septum"/>
    <property type="evidence" value="ECO:0007669"/>
    <property type="project" value="TreeGrafter"/>
</dbReference>
<dbReference type="PROSITE" id="PS51724">
    <property type="entry name" value="SPOR"/>
    <property type="match status" value="1"/>
</dbReference>
<organism evidence="4 5">
    <name type="scientific">Modicisalibacter xianhensis</name>
    <dbReference type="NCBI Taxonomy" id="442341"/>
    <lineage>
        <taxon>Bacteria</taxon>
        <taxon>Pseudomonadati</taxon>
        <taxon>Pseudomonadota</taxon>
        <taxon>Gammaproteobacteria</taxon>
        <taxon>Oceanospirillales</taxon>
        <taxon>Halomonadaceae</taxon>
        <taxon>Modicisalibacter</taxon>
    </lineage>
</organism>
<feature type="region of interest" description="Disordered" evidence="1">
    <location>
        <begin position="60"/>
        <end position="100"/>
    </location>
</feature>
<dbReference type="PANTHER" id="PTHR38687:SF1">
    <property type="entry name" value="CELL DIVISION PROTEIN DEDD"/>
    <property type="match status" value="1"/>
</dbReference>
<dbReference type="InterPro" id="IPR036680">
    <property type="entry name" value="SPOR-like_sf"/>
</dbReference>
<dbReference type="RefSeq" id="WP_134018683.1">
    <property type="nucleotide sequence ID" value="NZ_SOEC01000012.1"/>
</dbReference>
<dbReference type="OrthoDB" id="8558195at2"/>
<keyword evidence="2" id="KW-1133">Transmembrane helix</keyword>
<evidence type="ECO:0000313" key="4">
    <source>
        <dbReference type="EMBL" id="TDX27797.1"/>
    </source>
</evidence>
<dbReference type="Pfam" id="PF05036">
    <property type="entry name" value="SPOR"/>
    <property type="match status" value="1"/>
</dbReference>
<feature type="domain" description="SPOR" evidence="3">
    <location>
        <begin position="152"/>
        <end position="231"/>
    </location>
</feature>
<dbReference type="InterPro" id="IPR052521">
    <property type="entry name" value="Cell_div_SPOR-domain"/>
</dbReference>
<dbReference type="InterPro" id="IPR007730">
    <property type="entry name" value="SPOR-like_dom"/>
</dbReference>
<accession>A0A4R8FW78</accession>
<dbReference type="GO" id="GO:0032153">
    <property type="term" value="C:cell division site"/>
    <property type="evidence" value="ECO:0007669"/>
    <property type="project" value="TreeGrafter"/>
</dbReference>
<evidence type="ECO:0000256" key="2">
    <source>
        <dbReference type="SAM" id="Phobius"/>
    </source>
</evidence>
<feature type="transmembrane region" description="Helical" evidence="2">
    <location>
        <begin position="33"/>
        <end position="53"/>
    </location>
</feature>
<dbReference type="GO" id="GO:0042834">
    <property type="term" value="F:peptidoglycan binding"/>
    <property type="evidence" value="ECO:0007669"/>
    <property type="project" value="InterPro"/>
</dbReference>
<dbReference type="GO" id="GO:0032506">
    <property type="term" value="P:cytokinetic process"/>
    <property type="evidence" value="ECO:0007669"/>
    <property type="project" value="TreeGrafter"/>
</dbReference>
<protein>
    <submittedName>
        <fullName evidence="4">Cell division protein FtsN</fullName>
    </submittedName>
</protein>
<feature type="compositionally biased region" description="Low complexity" evidence="1">
    <location>
        <begin position="69"/>
        <end position="85"/>
    </location>
</feature>
<feature type="region of interest" description="Disordered" evidence="1">
    <location>
        <begin position="1"/>
        <end position="33"/>
    </location>
</feature>
<proteinExistence type="predicted"/>
<keyword evidence="2" id="KW-0472">Membrane</keyword>
<dbReference type="AlphaFoldDB" id="A0A4R8FW78"/>
<keyword evidence="4" id="KW-0131">Cell cycle</keyword>
<feature type="compositionally biased region" description="Low complexity" evidence="1">
    <location>
        <begin position="1"/>
        <end position="13"/>
    </location>
</feature>
<dbReference type="EMBL" id="SOEC01000012">
    <property type="protein sequence ID" value="TDX27797.1"/>
    <property type="molecule type" value="Genomic_DNA"/>
</dbReference>
<keyword evidence="4" id="KW-0132">Cell division</keyword>